<accession>A0A4Q7MU01</accession>
<dbReference type="AlphaFoldDB" id="A0A4Q7MU01"/>
<keyword evidence="1" id="KW-0732">Signal</keyword>
<name>A0A4Q7MU01_9BACT</name>
<evidence type="ECO:0000313" key="3">
    <source>
        <dbReference type="Proteomes" id="UP000293874"/>
    </source>
</evidence>
<organism evidence="2 3">
    <name type="scientific">Pseudobacter ginsenosidimutans</name>
    <dbReference type="NCBI Taxonomy" id="661488"/>
    <lineage>
        <taxon>Bacteria</taxon>
        <taxon>Pseudomonadati</taxon>
        <taxon>Bacteroidota</taxon>
        <taxon>Chitinophagia</taxon>
        <taxon>Chitinophagales</taxon>
        <taxon>Chitinophagaceae</taxon>
        <taxon>Pseudobacter</taxon>
    </lineage>
</organism>
<dbReference type="Proteomes" id="UP000293874">
    <property type="component" value="Unassembled WGS sequence"/>
</dbReference>
<feature type="chain" id="PRO_5020291468" description="Lipoprotein" evidence="1">
    <location>
        <begin position="24"/>
        <end position="213"/>
    </location>
</feature>
<feature type="signal peptide" evidence="1">
    <location>
        <begin position="1"/>
        <end position="23"/>
    </location>
</feature>
<keyword evidence="3" id="KW-1185">Reference proteome</keyword>
<dbReference type="EMBL" id="SGXA01000002">
    <property type="protein sequence ID" value="RZS72335.1"/>
    <property type="molecule type" value="Genomic_DNA"/>
</dbReference>
<evidence type="ECO:0008006" key="4">
    <source>
        <dbReference type="Google" id="ProtNLM"/>
    </source>
</evidence>
<evidence type="ECO:0000313" key="2">
    <source>
        <dbReference type="EMBL" id="RZS72335.1"/>
    </source>
</evidence>
<gene>
    <name evidence="2" type="ORF">EV199_4254</name>
</gene>
<sequence length="213" mass="24705">MAITYFYRMKLNLIILAICSCVAIWSCKEKPAQTPAETTAADSSATPNKEISYLPVGDLIREDIRRVDSFAAGILYKKESTKIDSSYINLETFKKMTAQFLLPELDSSRFQELFGHESFMDETTEMINFIYPAKDTGTSLRKVVVYIRPSLNVDKVNRIYMEKEFRDGNDFVQQKLTWVIEKYFYILTIRHPQKGEPVTSIEKVIWDPQSYAY</sequence>
<protein>
    <recommendedName>
        <fullName evidence="4">Lipoprotein</fullName>
    </recommendedName>
</protein>
<proteinExistence type="predicted"/>
<evidence type="ECO:0000256" key="1">
    <source>
        <dbReference type="SAM" id="SignalP"/>
    </source>
</evidence>
<reference evidence="2 3" key="1">
    <citation type="submission" date="2019-02" db="EMBL/GenBank/DDBJ databases">
        <title>Genomic Encyclopedia of Type Strains, Phase IV (KMG-IV): sequencing the most valuable type-strain genomes for metagenomic binning, comparative biology and taxonomic classification.</title>
        <authorList>
            <person name="Goeker M."/>
        </authorList>
    </citation>
    <scope>NUCLEOTIDE SEQUENCE [LARGE SCALE GENOMIC DNA]</scope>
    <source>
        <strain evidence="2 3">DSM 18116</strain>
    </source>
</reference>
<comment type="caution">
    <text evidence="2">The sequence shown here is derived from an EMBL/GenBank/DDBJ whole genome shotgun (WGS) entry which is preliminary data.</text>
</comment>